<protein>
    <submittedName>
        <fullName evidence="1">Uncharacterized protein</fullName>
    </submittedName>
</protein>
<dbReference type="Proteomes" id="UP000036959">
    <property type="component" value="Unassembled WGS sequence"/>
</dbReference>
<keyword evidence="2" id="KW-1185">Reference proteome</keyword>
<organism evidence="1 2">
    <name type="scientific">Candidatus Burkholderia verschuerenii</name>
    <dbReference type="NCBI Taxonomy" id="242163"/>
    <lineage>
        <taxon>Bacteria</taxon>
        <taxon>Pseudomonadati</taxon>
        <taxon>Pseudomonadota</taxon>
        <taxon>Betaproteobacteria</taxon>
        <taxon>Burkholderiales</taxon>
        <taxon>Burkholderiaceae</taxon>
        <taxon>Burkholderia</taxon>
    </lineage>
</organism>
<accession>A0A0L0M5L4</accession>
<dbReference type="PATRIC" id="fig|242163.4.peg.3659"/>
<reference evidence="2" key="1">
    <citation type="submission" date="2015-06" db="EMBL/GenBank/DDBJ databases">
        <title>Comparative genomics of Burkholderia leaf nodule symbionts.</title>
        <authorList>
            <person name="Carlier A."/>
            <person name="Eberl L."/>
            <person name="Pinto-Carbo M."/>
        </authorList>
    </citation>
    <scope>NUCLEOTIDE SEQUENCE [LARGE SCALE GENOMIC DNA]</scope>
    <source>
        <strain evidence="2">UZHbot4</strain>
    </source>
</reference>
<gene>
    <name evidence="1" type="ORF">BVER_02369</name>
</gene>
<evidence type="ECO:0000313" key="2">
    <source>
        <dbReference type="Proteomes" id="UP000036959"/>
    </source>
</evidence>
<dbReference type="EMBL" id="LFJJ01000261">
    <property type="protein sequence ID" value="KND57284.1"/>
    <property type="molecule type" value="Genomic_DNA"/>
</dbReference>
<evidence type="ECO:0000313" key="1">
    <source>
        <dbReference type="EMBL" id="KND57284.1"/>
    </source>
</evidence>
<proteinExistence type="predicted"/>
<name>A0A0L0M5L4_9BURK</name>
<comment type="caution">
    <text evidence="1">The sequence shown here is derived from an EMBL/GenBank/DDBJ whole genome shotgun (WGS) entry which is preliminary data.</text>
</comment>
<sequence length="175" mass="18819">MLKSPPFMPFSFMAEQSKTKRGLARRARNNKALFLPVSVATANQISLRSWTALDRVRAGDADSAAVIALAHATVVAARVSQAGFGDIDKETLDEVAAGLSQAIGRGCESGDWQLAPALLAPIGRVLDEHHRQLRQVRMAVIVEANEWLETRLEQGARFEDLLGDATSAAKQAGGE</sequence>
<dbReference type="AlphaFoldDB" id="A0A0L0M5L4"/>